<protein>
    <submittedName>
        <fullName evidence="3">Uncharacterized protein</fullName>
    </submittedName>
</protein>
<organism evidence="3 4">
    <name type="scientific">Eumeta variegata</name>
    <name type="common">Bagworm moth</name>
    <name type="synonym">Eumeta japonica</name>
    <dbReference type="NCBI Taxonomy" id="151549"/>
    <lineage>
        <taxon>Eukaryota</taxon>
        <taxon>Metazoa</taxon>
        <taxon>Ecdysozoa</taxon>
        <taxon>Arthropoda</taxon>
        <taxon>Hexapoda</taxon>
        <taxon>Insecta</taxon>
        <taxon>Pterygota</taxon>
        <taxon>Neoptera</taxon>
        <taxon>Endopterygota</taxon>
        <taxon>Lepidoptera</taxon>
        <taxon>Glossata</taxon>
        <taxon>Ditrysia</taxon>
        <taxon>Tineoidea</taxon>
        <taxon>Psychidae</taxon>
        <taxon>Oiketicinae</taxon>
        <taxon>Eumeta</taxon>
    </lineage>
</organism>
<feature type="transmembrane region" description="Helical" evidence="2">
    <location>
        <begin position="69"/>
        <end position="88"/>
    </location>
</feature>
<accession>A0A4C1T141</accession>
<keyword evidence="2" id="KW-0472">Membrane</keyword>
<feature type="region of interest" description="Disordered" evidence="1">
    <location>
        <begin position="1"/>
        <end position="22"/>
    </location>
</feature>
<evidence type="ECO:0000256" key="1">
    <source>
        <dbReference type="SAM" id="MobiDB-lite"/>
    </source>
</evidence>
<dbReference type="AlphaFoldDB" id="A0A4C1T141"/>
<evidence type="ECO:0000313" key="4">
    <source>
        <dbReference type="Proteomes" id="UP000299102"/>
    </source>
</evidence>
<reference evidence="3 4" key="1">
    <citation type="journal article" date="2019" name="Commun. Biol.">
        <title>The bagworm genome reveals a unique fibroin gene that provides high tensile strength.</title>
        <authorList>
            <person name="Kono N."/>
            <person name="Nakamura H."/>
            <person name="Ohtoshi R."/>
            <person name="Tomita M."/>
            <person name="Numata K."/>
            <person name="Arakawa K."/>
        </authorList>
    </citation>
    <scope>NUCLEOTIDE SEQUENCE [LARGE SCALE GENOMIC DNA]</scope>
</reference>
<dbReference type="EMBL" id="BGZK01008308">
    <property type="protein sequence ID" value="GBP07885.1"/>
    <property type="molecule type" value="Genomic_DNA"/>
</dbReference>
<proteinExistence type="predicted"/>
<evidence type="ECO:0000256" key="2">
    <source>
        <dbReference type="SAM" id="Phobius"/>
    </source>
</evidence>
<feature type="compositionally biased region" description="Basic and acidic residues" evidence="1">
    <location>
        <begin position="1"/>
        <end position="11"/>
    </location>
</feature>
<keyword evidence="2" id="KW-0812">Transmembrane</keyword>
<comment type="caution">
    <text evidence="3">The sequence shown here is derived from an EMBL/GenBank/DDBJ whole genome shotgun (WGS) entry which is preliminary data.</text>
</comment>
<evidence type="ECO:0000313" key="3">
    <source>
        <dbReference type="EMBL" id="GBP07885.1"/>
    </source>
</evidence>
<name>A0A4C1T141_EUMVA</name>
<gene>
    <name evidence="3" type="ORF">EVAR_72287_1</name>
</gene>
<keyword evidence="2" id="KW-1133">Transmembrane helix</keyword>
<keyword evidence="4" id="KW-1185">Reference proteome</keyword>
<dbReference type="Proteomes" id="UP000299102">
    <property type="component" value="Unassembled WGS sequence"/>
</dbReference>
<sequence length="109" mass="12383">MIRITDEEHAAHATSSEDSESVTKAGRKFIAACSLFLCKIINQLTDYIHNREPKDGVEEASTDIRNKQVPALVVLFLLITFAVLLYLMSGRNIHTHHWDYFNPPGQESR</sequence>
<dbReference type="OrthoDB" id="6782661at2759"/>